<reference evidence="1 2" key="1">
    <citation type="submission" date="2013-07" db="EMBL/GenBank/DDBJ databases">
        <authorList>
            <person name="Weinstock G."/>
            <person name="Sodergren E."/>
            <person name="Wylie T."/>
            <person name="Fulton L."/>
            <person name="Fulton R."/>
            <person name="Fronick C."/>
            <person name="O'Laughlin M."/>
            <person name="Godfrey J."/>
            <person name="Miner T."/>
            <person name="Herter B."/>
            <person name="Appelbaum E."/>
            <person name="Cordes M."/>
            <person name="Lek S."/>
            <person name="Wollam A."/>
            <person name="Pepin K.H."/>
            <person name="Palsikar V.B."/>
            <person name="Mitreva M."/>
            <person name="Wilson R.K."/>
        </authorList>
    </citation>
    <scope>NUCLEOTIDE SEQUENCE [LARGE SCALE GENOMIC DNA]</scope>
    <source>
        <strain evidence="1 2">ATCC 14940</strain>
    </source>
</reference>
<dbReference type="AlphaFoldDB" id="A0ABC9TWC4"/>
<dbReference type="Proteomes" id="UP000016491">
    <property type="component" value="Unassembled WGS sequence"/>
</dbReference>
<comment type="caution">
    <text evidence="1">The sequence shown here is derived from an EMBL/GenBank/DDBJ whole genome shotgun (WGS) entry which is preliminary data.</text>
</comment>
<protein>
    <submittedName>
        <fullName evidence="1">Uncharacterized protein</fullName>
    </submittedName>
</protein>
<organism evidence="1 2">
    <name type="scientific">[Clostridium] symbiosum ATCC 14940</name>
    <dbReference type="NCBI Taxonomy" id="411472"/>
    <lineage>
        <taxon>Bacteria</taxon>
        <taxon>Bacillati</taxon>
        <taxon>Bacillota</taxon>
        <taxon>Clostridia</taxon>
        <taxon>Lachnospirales</taxon>
        <taxon>Lachnospiraceae</taxon>
        <taxon>Otoolea</taxon>
    </lineage>
</organism>
<proteinExistence type="predicted"/>
<dbReference type="EMBL" id="AWSU01000224">
    <property type="protein sequence ID" value="ERI76013.1"/>
    <property type="molecule type" value="Genomic_DNA"/>
</dbReference>
<evidence type="ECO:0000313" key="2">
    <source>
        <dbReference type="Proteomes" id="UP000016491"/>
    </source>
</evidence>
<gene>
    <name evidence="1" type="ORF">CLOSYM_02872</name>
</gene>
<evidence type="ECO:0000313" key="1">
    <source>
        <dbReference type="EMBL" id="ERI76013.1"/>
    </source>
</evidence>
<name>A0ABC9TWC4_CLOSY</name>
<accession>A0ABC9TWC4</accession>
<sequence length="41" mass="4372">MGDFWHFAQKAAAISANSGRSDIIAIGGMVFRLCREGNGIC</sequence>